<evidence type="ECO:0000313" key="2">
    <source>
        <dbReference type="EMBL" id="EAU48469.1"/>
    </source>
</evidence>
<reference evidence="2 3" key="1">
    <citation type="journal article" date="2010" name="J. Bacteriol.">
        <title>Genome sequences of Pelagibaca bermudensis HTCC2601T and Maritimibacter alkaliphilus HTCC2654T, the type strains of two marine Roseobacter genera.</title>
        <authorList>
            <person name="Thrash J.C."/>
            <person name="Cho J.C."/>
            <person name="Ferriera S."/>
            <person name="Johnson J."/>
            <person name="Vergin K.L."/>
            <person name="Giovannoni S.J."/>
        </authorList>
    </citation>
    <scope>NUCLEOTIDE SEQUENCE [LARGE SCALE GENOMIC DNA]</scope>
    <source>
        <strain evidence="3">DSM 26914 / JCM 13377 / KCTC 12554 / HTCC2601</strain>
    </source>
</reference>
<evidence type="ECO:0000256" key="1">
    <source>
        <dbReference type="SAM" id="MobiDB-lite"/>
    </source>
</evidence>
<dbReference type="HOGENOM" id="CLU_2992628_0_0_5"/>
<evidence type="ECO:0000313" key="3">
    <source>
        <dbReference type="Proteomes" id="UP000006230"/>
    </source>
</evidence>
<dbReference type="AlphaFoldDB" id="Q0FWT3"/>
<dbReference type="STRING" id="314265.R2601_02813"/>
<dbReference type="EMBL" id="AATQ01000001">
    <property type="protein sequence ID" value="EAU48469.1"/>
    <property type="molecule type" value="Genomic_DNA"/>
</dbReference>
<comment type="caution">
    <text evidence="2">The sequence shown here is derived from an EMBL/GenBank/DDBJ whole genome shotgun (WGS) entry which is preliminary data.</text>
</comment>
<proteinExistence type="predicted"/>
<gene>
    <name evidence="2" type="ORF">R2601_02813</name>
</gene>
<organism evidence="2 3">
    <name type="scientific">Salipiger bermudensis (strain DSM 26914 / JCM 13377 / KCTC 12554 / HTCC2601)</name>
    <name type="common">Pelagibaca bermudensis</name>
    <dbReference type="NCBI Taxonomy" id="314265"/>
    <lineage>
        <taxon>Bacteria</taxon>
        <taxon>Pseudomonadati</taxon>
        <taxon>Pseudomonadota</taxon>
        <taxon>Alphaproteobacteria</taxon>
        <taxon>Rhodobacterales</taxon>
        <taxon>Roseobacteraceae</taxon>
        <taxon>Salipiger</taxon>
    </lineage>
</organism>
<keyword evidence="3" id="KW-1185">Reference proteome</keyword>
<dbReference type="Proteomes" id="UP000006230">
    <property type="component" value="Unassembled WGS sequence"/>
</dbReference>
<name>Q0FWT3_SALBH</name>
<feature type="region of interest" description="Disordered" evidence="1">
    <location>
        <begin position="17"/>
        <end position="57"/>
    </location>
</feature>
<sequence length="57" mass="6162">MTRPRCPTARAGRARRCYITPSPSPGWRRRCWRSATRSSAPTVRSAPSGGSSTPMAG</sequence>
<accession>Q0FWT3</accession>
<protein>
    <submittedName>
        <fullName evidence="2">Uncharacterized protein</fullName>
    </submittedName>
</protein>
<feature type="compositionally biased region" description="Polar residues" evidence="1">
    <location>
        <begin position="48"/>
        <end position="57"/>
    </location>
</feature>